<dbReference type="EMBL" id="NWUJ01000009">
    <property type="protein sequence ID" value="PFH33082.1"/>
    <property type="molecule type" value="Genomic_DNA"/>
</dbReference>
<sequence>MLCYMVNCQNWSGVTSVRIFGLSLVVRRLRYAAPASPTLSLFIMVQKSISETLSEVPPLQSSSGGAQVTPQPLTSVVIHQVPDGFHVAHHNRTRLPKETLWLRSIGM</sequence>
<evidence type="ECO:0000313" key="1">
    <source>
        <dbReference type="EMBL" id="PFH33082.1"/>
    </source>
</evidence>
<dbReference type="AlphaFoldDB" id="A0A2A9MCG8"/>
<organism evidence="1 2">
    <name type="scientific">Besnoitia besnoiti</name>
    <name type="common">Apicomplexan protozoan</name>
    <dbReference type="NCBI Taxonomy" id="94643"/>
    <lineage>
        <taxon>Eukaryota</taxon>
        <taxon>Sar</taxon>
        <taxon>Alveolata</taxon>
        <taxon>Apicomplexa</taxon>
        <taxon>Conoidasida</taxon>
        <taxon>Coccidia</taxon>
        <taxon>Eucoccidiorida</taxon>
        <taxon>Eimeriorina</taxon>
        <taxon>Sarcocystidae</taxon>
        <taxon>Besnoitia</taxon>
    </lineage>
</organism>
<protein>
    <submittedName>
        <fullName evidence="1">Uncharacterized protein</fullName>
    </submittedName>
</protein>
<dbReference type="VEuPathDB" id="ToxoDB:BESB_082810"/>
<gene>
    <name evidence="1" type="ORF">BESB_082810</name>
</gene>
<dbReference type="KEGG" id="bbes:BESB_082810"/>
<evidence type="ECO:0000313" key="2">
    <source>
        <dbReference type="Proteomes" id="UP000224006"/>
    </source>
</evidence>
<reference evidence="1 2" key="1">
    <citation type="submission" date="2017-09" db="EMBL/GenBank/DDBJ databases">
        <title>Genome sequencing of Besnoitia besnoiti strain Bb-Ger1.</title>
        <authorList>
            <person name="Schares G."/>
            <person name="Venepally P."/>
            <person name="Lorenzi H.A."/>
        </authorList>
    </citation>
    <scope>NUCLEOTIDE SEQUENCE [LARGE SCALE GENOMIC DNA]</scope>
    <source>
        <strain evidence="1 2">Bb-Ger1</strain>
    </source>
</reference>
<dbReference type="Proteomes" id="UP000224006">
    <property type="component" value="Chromosome VIII"/>
</dbReference>
<proteinExistence type="predicted"/>
<name>A0A2A9MCG8_BESBE</name>
<keyword evidence="2" id="KW-1185">Reference proteome</keyword>
<dbReference type="GeneID" id="40313207"/>
<comment type="caution">
    <text evidence="1">The sequence shown here is derived from an EMBL/GenBank/DDBJ whole genome shotgun (WGS) entry which is preliminary data.</text>
</comment>
<dbReference type="RefSeq" id="XP_029217091.1">
    <property type="nucleotide sequence ID" value="XM_029366631.1"/>
</dbReference>
<accession>A0A2A9MCG8</accession>